<evidence type="ECO:0000256" key="3">
    <source>
        <dbReference type="ARBA" id="ARBA00023163"/>
    </source>
</evidence>
<evidence type="ECO:0000256" key="1">
    <source>
        <dbReference type="ARBA" id="ARBA00023015"/>
    </source>
</evidence>
<keyword evidence="3" id="KW-0804">Transcription</keyword>
<dbReference type="Pfam" id="PF12840">
    <property type="entry name" value="HTH_20"/>
    <property type="match status" value="1"/>
</dbReference>
<feature type="domain" description="HTH arsR-type" evidence="4">
    <location>
        <begin position="1"/>
        <end position="95"/>
    </location>
</feature>
<dbReference type="PRINTS" id="PR00778">
    <property type="entry name" value="HTHARSR"/>
</dbReference>
<evidence type="ECO:0000313" key="6">
    <source>
        <dbReference type="Proteomes" id="UP001419910"/>
    </source>
</evidence>
<evidence type="ECO:0000256" key="2">
    <source>
        <dbReference type="ARBA" id="ARBA00023125"/>
    </source>
</evidence>
<name>A0ABU9XYZ3_9SPHN</name>
<dbReference type="InterPro" id="IPR051011">
    <property type="entry name" value="Metal_resp_trans_reg"/>
</dbReference>
<evidence type="ECO:0000313" key="5">
    <source>
        <dbReference type="EMBL" id="MEN2788769.1"/>
    </source>
</evidence>
<dbReference type="Gene3D" id="1.10.10.10">
    <property type="entry name" value="Winged helix-like DNA-binding domain superfamily/Winged helix DNA-binding domain"/>
    <property type="match status" value="1"/>
</dbReference>
<dbReference type="PROSITE" id="PS50987">
    <property type="entry name" value="HTH_ARSR_2"/>
    <property type="match status" value="1"/>
</dbReference>
<dbReference type="InterPro" id="IPR036390">
    <property type="entry name" value="WH_DNA-bd_sf"/>
</dbReference>
<protein>
    <submittedName>
        <fullName evidence="5">Metalloregulator ArsR/SmtB family transcription factor</fullName>
    </submittedName>
</protein>
<gene>
    <name evidence="5" type="ORF">ABC974_03955</name>
</gene>
<dbReference type="NCBIfam" id="NF033788">
    <property type="entry name" value="HTH_metalloreg"/>
    <property type="match status" value="1"/>
</dbReference>
<reference evidence="5 6" key="1">
    <citation type="submission" date="2024-05" db="EMBL/GenBank/DDBJ databases">
        <authorList>
            <person name="Liu Q."/>
            <person name="Xin Y.-H."/>
        </authorList>
    </citation>
    <scope>NUCLEOTIDE SEQUENCE [LARGE SCALE GENOMIC DNA]</scope>
    <source>
        <strain evidence="5 6">CGMCC 1.10181</strain>
    </source>
</reference>
<dbReference type="InterPro" id="IPR001845">
    <property type="entry name" value="HTH_ArsR_DNA-bd_dom"/>
</dbReference>
<accession>A0ABU9XYZ3</accession>
<proteinExistence type="predicted"/>
<organism evidence="5 6">
    <name type="scientific">Sphingomonas oligophenolica</name>
    <dbReference type="NCBI Taxonomy" id="301154"/>
    <lineage>
        <taxon>Bacteria</taxon>
        <taxon>Pseudomonadati</taxon>
        <taxon>Pseudomonadota</taxon>
        <taxon>Alphaproteobacteria</taxon>
        <taxon>Sphingomonadales</taxon>
        <taxon>Sphingomonadaceae</taxon>
        <taxon>Sphingomonas</taxon>
    </lineage>
</organism>
<keyword evidence="6" id="KW-1185">Reference proteome</keyword>
<dbReference type="EMBL" id="JBDIME010000002">
    <property type="protein sequence ID" value="MEN2788769.1"/>
    <property type="molecule type" value="Genomic_DNA"/>
</dbReference>
<dbReference type="PANTHER" id="PTHR43132:SF2">
    <property type="entry name" value="ARSENICAL RESISTANCE OPERON REPRESSOR ARSR-RELATED"/>
    <property type="match status" value="1"/>
</dbReference>
<dbReference type="CDD" id="cd00090">
    <property type="entry name" value="HTH_ARSR"/>
    <property type="match status" value="1"/>
</dbReference>
<dbReference type="SUPFAM" id="SSF46785">
    <property type="entry name" value="Winged helix' DNA-binding domain"/>
    <property type="match status" value="1"/>
</dbReference>
<sequence>MEMKTAVTALSALAHQGRLSTFRMLVQAGHEGIAAGEIARRLDVPANTLSANLNILANAGLIENRREGRSIIYTARYGHMTELLEYLMQDCCGGSPEICASLAEVVLRGHCDVTGTA</sequence>
<dbReference type="Proteomes" id="UP001419910">
    <property type="component" value="Unassembled WGS sequence"/>
</dbReference>
<dbReference type="PANTHER" id="PTHR43132">
    <property type="entry name" value="ARSENICAL RESISTANCE OPERON REPRESSOR ARSR-RELATED"/>
    <property type="match status" value="1"/>
</dbReference>
<dbReference type="InterPro" id="IPR036388">
    <property type="entry name" value="WH-like_DNA-bd_sf"/>
</dbReference>
<dbReference type="SMART" id="SM00418">
    <property type="entry name" value="HTH_ARSR"/>
    <property type="match status" value="1"/>
</dbReference>
<dbReference type="RefSeq" id="WP_343890780.1">
    <property type="nucleotide sequence ID" value="NZ_BAAAEH010000035.1"/>
</dbReference>
<keyword evidence="1" id="KW-0805">Transcription regulation</keyword>
<evidence type="ECO:0000259" key="4">
    <source>
        <dbReference type="PROSITE" id="PS50987"/>
    </source>
</evidence>
<comment type="caution">
    <text evidence="5">The sequence shown here is derived from an EMBL/GenBank/DDBJ whole genome shotgun (WGS) entry which is preliminary data.</text>
</comment>
<keyword evidence="2" id="KW-0238">DNA-binding</keyword>
<dbReference type="InterPro" id="IPR011991">
    <property type="entry name" value="ArsR-like_HTH"/>
</dbReference>